<dbReference type="InterPro" id="IPR002893">
    <property type="entry name" value="Znf_MYND"/>
</dbReference>
<feature type="compositionally biased region" description="Basic and acidic residues" evidence="7">
    <location>
        <begin position="828"/>
        <end position="837"/>
    </location>
</feature>
<feature type="repeat" description="ANK" evidence="5">
    <location>
        <begin position="671"/>
        <end position="699"/>
    </location>
</feature>
<dbReference type="InterPro" id="IPR002110">
    <property type="entry name" value="Ankyrin_rpt"/>
</dbReference>
<accession>A0A9N7YBC5</accession>
<dbReference type="SUPFAM" id="SSF48403">
    <property type="entry name" value="Ankyrin repeat"/>
    <property type="match status" value="2"/>
</dbReference>
<feature type="region of interest" description="Disordered" evidence="7">
    <location>
        <begin position="1"/>
        <end position="54"/>
    </location>
</feature>
<dbReference type="SMART" id="SM00248">
    <property type="entry name" value="ANK"/>
    <property type="match status" value="5"/>
</dbReference>
<dbReference type="Pfam" id="PF02493">
    <property type="entry name" value="MORN"/>
    <property type="match status" value="3"/>
</dbReference>
<evidence type="ECO:0000259" key="8">
    <source>
        <dbReference type="PROSITE" id="PS50865"/>
    </source>
</evidence>
<dbReference type="PROSITE" id="PS50088">
    <property type="entry name" value="ANK_REPEAT"/>
    <property type="match status" value="2"/>
</dbReference>
<feature type="repeat" description="ANK" evidence="5">
    <location>
        <begin position="355"/>
        <end position="387"/>
    </location>
</feature>
<dbReference type="InterPro" id="IPR053064">
    <property type="entry name" value="Ankyrin-MYND_domain-protein"/>
</dbReference>
<evidence type="ECO:0000256" key="4">
    <source>
        <dbReference type="ARBA" id="ARBA00022833"/>
    </source>
</evidence>
<feature type="compositionally biased region" description="Basic and acidic residues" evidence="7">
    <location>
        <begin position="460"/>
        <end position="470"/>
    </location>
</feature>
<evidence type="ECO:0000256" key="3">
    <source>
        <dbReference type="ARBA" id="ARBA00022771"/>
    </source>
</evidence>
<feature type="region of interest" description="Disordered" evidence="7">
    <location>
        <begin position="437"/>
        <end position="503"/>
    </location>
</feature>
<keyword evidence="3 6" id="KW-0863">Zinc-finger</keyword>
<sequence>MLSRTRKGDPQAAGGAGGAGGGGGGGAAGRGGEKPGSGGHRAGHQAAAPGEQGRLVLGVQEGSDGSRYEGQFMDGLKHGRGKYTFVNGEYHEGSYYRDYRHGDGQYCWPMGQKFTGKFYLNRREGYGHQVFLNGATFQGLFHMDHRLGPGVVTYSDGCQNVGLWVGPLLLRFCSPLEEGFSLKNFPEYAAYMDPAAAPDSLTQPPILDFPKTQADRDLLLVDEDCIYPPGIERFCTNGDLLPLPPRRRKNLDQQFFGELWEPEMNPYLGYKRDPYADLPLQARLRENIHKHRRQAEHVCWDVAAVLSMNREGFGPKGILEVSSEQLIRHASRGELPAVTQILQGRTVYPDVADSQDNTALIAATINNRHDVMHLLLNRGVDIDKLNCEGMSALAVCHVLFYPFHSLNTTMLESPQTQVLKNPSSCGSSSQISQVDFTRDPLTHHNRPQTSITTLTQHSHWTAEEPTDHISHHSSNVSNNSEEEVEDDSSSSVSNTTLQDTQETAHKMAAMSIENNARLETLKILLERGADPNLSRVPMPVLFLAIMASDSDGVRRLLLRGARTDIPLPPERKGFYPLHVAAALPGRAGLQITEMLLCAITDPDAQACDQDHVFEPDKKSQETLSTDEQPRLSGGGRTALHVACQRVSDSQDAGEVVALLLSHRASTHLLWSGHSPLSLAIASGNEQAVKELLRGGADPNLPLGREVGSALCAVSNINYHWGDNRLQLLDMLVKAGADFLMPVMVGGVEGTAVDFAYNSFNQDGRIAHTPYLTLTHRERDTFNKRHQILSMMGNLLREAAVQREREALEREQQLTLNEPGASSSNKPPLRREGRRHNAEKQRKPLFKFCYDCGRSASVKLTSCFSCHKVSFCSQDCKLKAWKARHRDECVEGKASESQRKVVVHKQLTGTEKVQVKMKHNYSHI</sequence>
<dbReference type="AlphaFoldDB" id="A0A9N7YBC5"/>
<dbReference type="SUPFAM" id="SSF144232">
    <property type="entry name" value="HIT/MYND zinc finger-like"/>
    <property type="match status" value="1"/>
</dbReference>
<dbReference type="Pfam" id="PF01753">
    <property type="entry name" value="zf-MYND"/>
    <property type="match status" value="1"/>
</dbReference>
<feature type="compositionally biased region" description="Gly residues" evidence="7">
    <location>
        <begin position="14"/>
        <end position="40"/>
    </location>
</feature>
<dbReference type="PANTHER" id="PTHR15897:SF2">
    <property type="entry name" value="ANKYRIN REPEAT AND MYND DOMAIN-CONTAINING PROTEIN 1"/>
    <property type="match status" value="1"/>
</dbReference>
<dbReference type="PANTHER" id="PTHR15897">
    <property type="entry name" value="ANKYRIN REPEAT AND MYND DOMAIN PROTEIN 1"/>
    <property type="match status" value="1"/>
</dbReference>
<evidence type="ECO:0000256" key="1">
    <source>
        <dbReference type="ARBA" id="ARBA00022723"/>
    </source>
</evidence>
<name>A0A9N7YBC5_PLEPL</name>
<dbReference type="Pfam" id="PF00023">
    <property type="entry name" value="Ank"/>
    <property type="match status" value="1"/>
</dbReference>
<feature type="domain" description="MYND-type" evidence="8">
    <location>
        <begin position="848"/>
        <end position="888"/>
    </location>
</feature>
<feature type="region of interest" description="Disordered" evidence="7">
    <location>
        <begin position="613"/>
        <end position="634"/>
    </location>
</feature>
<dbReference type="SMART" id="SM00698">
    <property type="entry name" value="MORN"/>
    <property type="match status" value="4"/>
</dbReference>
<evidence type="ECO:0000313" key="9">
    <source>
        <dbReference type="EMBL" id="CAB1419897.1"/>
    </source>
</evidence>
<dbReference type="InterPro" id="IPR003409">
    <property type="entry name" value="MORN"/>
</dbReference>
<dbReference type="Gene3D" id="1.25.40.20">
    <property type="entry name" value="Ankyrin repeat-containing domain"/>
    <property type="match status" value="2"/>
</dbReference>
<feature type="compositionally biased region" description="Polar residues" evidence="7">
    <location>
        <begin position="447"/>
        <end position="459"/>
    </location>
</feature>
<organism evidence="9 10">
    <name type="scientific">Pleuronectes platessa</name>
    <name type="common">European plaice</name>
    <dbReference type="NCBI Taxonomy" id="8262"/>
    <lineage>
        <taxon>Eukaryota</taxon>
        <taxon>Metazoa</taxon>
        <taxon>Chordata</taxon>
        <taxon>Craniata</taxon>
        <taxon>Vertebrata</taxon>
        <taxon>Euteleostomi</taxon>
        <taxon>Actinopterygii</taxon>
        <taxon>Neopterygii</taxon>
        <taxon>Teleostei</taxon>
        <taxon>Neoteleostei</taxon>
        <taxon>Acanthomorphata</taxon>
        <taxon>Carangaria</taxon>
        <taxon>Pleuronectiformes</taxon>
        <taxon>Pleuronectoidei</taxon>
        <taxon>Pleuronectidae</taxon>
        <taxon>Pleuronectes</taxon>
    </lineage>
</organism>
<feature type="region of interest" description="Disordered" evidence="7">
    <location>
        <begin position="808"/>
        <end position="837"/>
    </location>
</feature>
<dbReference type="Proteomes" id="UP001153269">
    <property type="component" value="Unassembled WGS sequence"/>
</dbReference>
<reference evidence="9" key="1">
    <citation type="submission" date="2020-03" db="EMBL/GenBank/DDBJ databases">
        <authorList>
            <person name="Weist P."/>
        </authorList>
    </citation>
    <scope>NUCLEOTIDE SEQUENCE</scope>
</reference>
<gene>
    <name evidence="9" type="ORF">PLEPLA_LOCUS7748</name>
</gene>
<dbReference type="GO" id="GO:0008270">
    <property type="term" value="F:zinc ion binding"/>
    <property type="evidence" value="ECO:0007669"/>
    <property type="project" value="UniProtKB-KW"/>
</dbReference>
<evidence type="ECO:0000256" key="5">
    <source>
        <dbReference type="PROSITE-ProRule" id="PRU00023"/>
    </source>
</evidence>
<keyword evidence="10" id="KW-1185">Reference proteome</keyword>
<keyword evidence="5" id="KW-0040">ANK repeat</keyword>
<evidence type="ECO:0000256" key="7">
    <source>
        <dbReference type="SAM" id="MobiDB-lite"/>
    </source>
</evidence>
<protein>
    <recommendedName>
        <fullName evidence="8">MYND-type domain-containing protein</fullName>
    </recommendedName>
</protein>
<evidence type="ECO:0000256" key="2">
    <source>
        <dbReference type="ARBA" id="ARBA00022737"/>
    </source>
</evidence>
<dbReference type="PROSITE" id="PS01360">
    <property type="entry name" value="ZF_MYND_1"/>
    <property type="match status" value="1"/>
</dbReference>
<keyword evidence="1" id="KW-0479">Metal-binding</keyword>
<dbReference type="Gene3D" id="2.20.110.10">
    <property type="entry name" value="Histone H3 K4-specific methyltransferase SET7/9 N-terminal domain"/>
    <property type="match status" value="1"/>
</dbReference>
<proteinExistence type="predicted"/>
<dbReference type="InterPro" id="IPR036770">
    <property type="entry name" value="Ankyrin_rpt-contain_sf"/>
</dbReference>
<keyword evidence="4" id="KW-0862">Zinc</keyword>
<dbReference type="PROSITE" id="PS50297">
    <property type="entry name" value="ANK_REP_REGION"/>
    <property type="match status" value="1"/>
</dbReference>
<dbReference type="Gene3D" id="6.10.140.2220">
    <property type="match status" value="1"/>
</dbReference>
<dbReference type="Pfam" id="PF12796">
    <property type="entry name" value="Ank_2"/>
    <property type="match status" value="1"/>
</dbReference>
<dbReference type="SUPFAM" id="SSF82185">
    <property type="entry name" value="Histone H3 K4-specific methyltransferase SET7/9 N-terminal domain"/>
    <property type="match status" value="1"/>
</dbReference>
<comment type="caution">
    <text evidence="9">The sequence shown here is derived from an EMBL/GenBank/DDBJ whole genome shotgun (WGS) entry which is preliminary data.</text>
</comment>
<dbReference type="PROSITE" id="PS50865">
    <property type="entry name" value="ZF_MYND_2"/>
    <property type="match status" value="1"/>
</dbReference>
<evidence type="ECO:0000313" key="10">
    <source>
        <dbReference type="Proteomes" id="UP001153269"/>
    </source>
</evidence>
<evidence type="ECO:0000256" key="6">
    <source>
        <dbReference type="PROSITE-ProRule" id="PRU00134"/>
    </source>
</evidence>
<dbReference type="EMBL" id="CADEAL010000419">
    <property type="protein sequence ID" value="CAB1419897.1"/>
    <property type="molecule type" value="Genomic_DNA"/>
</dbReference>
<keyword evidence="2" id="KW-0677">Repeat</keyword>